<feature type="compositionally biased region" description="Acidic residues" evidence="1">
    <location>
        <begin position="143"/>
        <end position="158"/>
    </location>
</feature>
<feature type="region of interest" description="Disordered" evidence="1">
    <location>
        <begin position="108"/>
        <end position="158"/>
    </location>
</feature>
<organism evidence="2 3">
    <name type="scientific">Megaselia scalaris</name>
    <name type="common">Humpbacked fly</name>
    <name type="synonym">Phora scalaris</name>
    <dbReference type="NCBI Taxonomy" id="36166"/>
    <lineage>
        <taxon>Eukaryota</taxon>
        <taxon>Metazoa</taxon>
        <taxon>Ecdysozoa</taxon>
        <taxon>Arthropoda</taxon>
        <taxon>Hexapoda</taxon>
        <taxon>Insecta</taxon>
        <taxon>Pterygota</taxon>
        <taxon>Neoptera</taxon>
        <taxon>Endopterygota</taxon>
        <taxon>Diptera</taxon>
        <taxon>Brachycera</taxon>
        <taxon>Muscomorpha</taxon>
        <taxon>Platypezoidea</taxon>
        <taxon>Phoridae</taxon>
        <taxon>Megaseliini</taxon>
        <taxon>Megaselia</taxon>
    </lineage>
</organism>
<sequence>MWFNCTLNIMGANFFTEVFELKKTTIQTKWKRQTAVGLDLYSQLASVSSSTNAQTPTDIYYRQAAAAAALQKPLPFRMYPPVAINPMTIASHSTNPYPHMATAAAHTPDTFYPNENALKSPRLRSPPLDPGSPVGRRSVESENLVESDNDDDEDNIQV</sequence>
<dbReference type="STRING" id="36166.T1GIF8"/>
<evidence type="ECO:0000313" key="2">
    <source>
        <dbReference type="EnsemblMetazoa" id="MESCA003236-PA"/>
    </source>
</evidence>
<reference evidence="2" key="2">
    <citation type="submission" date="2015-06" db="UniProtKB">
        <authorList>
            <consortium name="EnsemblMetazoa"/>
        </authorList>
    </citation>
    <scope>IDENTIFICATION</scope>
</reference>
<proteinExistence type="predicted"/>
<dbReference type="Proteomes" id="UP000015102">
    <property type="component" value="Unassembled WGS sequence"/>
</dbReference>
<keyword evidence="3" id="KW-1185">Reference proteome</keyword>
<dbReference type="HOGENOM" id="CLU_1671333_0_0_1"/>
<protein>
    <submittedName>
        <fullName evidence="2">Uncharacterized protein</fullName>
    </submittedName>
</protein>
<evidence type="ECO:0000313" key="3">
    <source>
        <dbReference type="Proteomes" id="UP000015102"/>
    </source>
</evidence>
<evidence type="ECO:0000256" key="1">
    <source>
        <dbReference type="SAM" id="MobiDB-lite"/>
    </source>
</evidence>
<accession>T1GIF8</accession>
<name>T1GIF8_MEGSC</name>
<dbReference type="AlphaFoldDB" id="T1GIF8"/>
<reference evidence="3" key="1">
    <citation type="submission" date="2013-02" db="EMBL/GenBank/DDBJ databases">
        <authorList>
            <person name="Hughes D."/>
        </authorList>
    </citation>
    <scope>NUCLEOTIDE SEQUENCE</scope>
    <source>
        <strain>Durham</strain>
        <strain evidence="3">NC isolate 2 -- Noor lab</strain>
    </source>
</reference>
<dbReference type="EnsemblMetazoa" id="MESCA003236-RA">
    <property type="protein sequence ID" value="MESCA003236-PA"/>
    <property type="gene ID" value="MESCA003236"/>
</dbReference>
<dbReference type="EMBL" id="CAQQ02198909">
    <property type="status" value="NOT_ANNOTATED_CDS"/>
    <property type="molecule type" value="Genomic_DNA"/>
</dbReference>